<evidence type="ECO:0000313" key="2">
    <source>
        <dbReference type="EMBL" id="KGM91756.1"/>
    </source>
</evidence>
<dbReference type="EMBL" id="KN275964">
    <property type="protein sequence ID" value="KGM91756.1"/>
    <property type="molecule type" value="Genomic_DNA"/>
</dbReference>
<organism evidence="2 3">
    <name type="scientific">Paracoccidioides brasiliensis (strain Pb18)</name>
    <dbReference type="NCBI Taxonomy" id="502780"/>
    <lineage>
        <taxon>Eukaryota</taxon>
        <taxon>Fungi</taxon>
        <taxon>Dikarya</taxon>
        <taxon>Ascomycota</taxon>
        <taxon>Pezizomycotina</taxon>
        <taxon>Eurotiomycetes</taxon>
        <taxon>Eurotiomycetidae</taxon>
        <taxon>Onygenales</taxon>
        <taxon>Ajellomycetaceae</taxon>
        <taxon>Paracoccidioides</taxon>
    </lineage>
</organism>
<dbReference type="GeneID" id="22587959"/>
<evidence type="ECO:0000313" key="3">
    <source>
        <dbReference type="Proteomes" id="UP000001628"/>
    </source>
</evidence>
<dbReference type="AlphaFoldDB" id="A0A0A0HUT7"/>
<protein>
    <submittedName>
        <fullName evidence="2">Uncharacterized protein</fullName>
    </submittedName>
</protein>
<name>A0A0A0HUT7_PARBD</name>
<keyword evidence="1" id="KW-0812">Transmembrane</keyword>
<sequence>MVIRIVPSRISSMVGNWVVLDSYTPPARSRPLYPSPTVEWSIDTLPLTALFETASSKQDITHRICSDRHGRHVCPDRHLLSLIGVLLGLTLLFVYVQSMRCLRRILGWVMNSKSIEKCNGHRTPIRGTT</sequence>
<dbReference type="KEGG" id="pbn:PADG_12062"/>
<dbReference type="RefSeq" id="XP_010761929.1">
    <property type="nucleotide sequence ID" value="XM_010763627.1"/>
</dbReference>
<proteinExistence type="predicted"/>
<gene>
    <name evidence="2" type="ORF">PADG_12062</name>
</gene>
<dbReference type="InParanoid" id="A0A0A0HUT7"/>
<dbReference type="Proteomes" id="UP000001628">
    <property type="component" value="Unassembled WGS sequence"/>
</dbReference>
<reference evidence="2 3" key="1">
    <citation type="journal article" date="2011" name="PLoS Genet.">
        <title>Comparative genomic analysis of human fungal pathogens causing paracoccidioidomycosis.</title>
        <authorList>
            <person name="Desjardins C.A."/>
            <person name="Champion M.D."/>
            <person name="Holder J.W."/>
            <person name="Muszewska A."/>
            <person name="Goldberg J."/>
            <person name="Bailao A.M."/>
            <person name="Brigido M.M."/>
            <person name="Ferreira M.E."/>
            <person name="Garcia A.M."/>
            <person name="Grynberg M."/>
            <person name="Gujja S."/>
            <person name="Heiman D.I."/>
            <person name="Henn M.R."/>
            <person name="Kodira C.D."/>
            <person name="Leon-Narvaez H."/>
            <person name="Longo L.V."/>
            <person name="Ma L.J."/>
            <person name="Malavazi I."/>
            <person name="Matsuo A.L."/>
            <person name="Morais F.V."/>
            <person name="Pereira M."/>
            <person name="Rodriguez-Brito S."/>
            <person name="Sakthikumar S."/>
            <person name="Salem-Izacc S.M."/>
            <person name="Sykes S.M."/>
            <person name="Teixeira M.M."/>
            <person name="Vallejo M.C."/>
            <person name="Walter M.E."/>
            <person name="Yandava C."/>
            <person name="Young S."/>
            <person name="Zeng Q."/>
            <person name="Zucker J."/>
            <person name="Felipe M.S."/>
            <person name="Goldman G.H."/>
            <person name="Haas B.J."/>
            <person name="McEwen J.G."/>
            <person name="Nino-Vega G."/>
            <person name="Puccia R."/>
            <person name="San-Blas G."/>
            <person name="Soares C.M."/>
            <person name="Birren B.W."/>
            <person name="Cuomo C.A."/>
        </authorList>
    </citation>
    <scope>NUCLEOTIDE SEQUENCE [LARGE SCALE GENOMIC DNA]</scope>
    <source>
        <strain evidence="2 3">Pb18</strain>
    </source>
</reference>
<keyword evidence="1" id="KW-0472">Membrane</keyword>
<keyword evidence="1" id="KW-1133">Transmembrane helix</keyword>
<dbReference type="VEuPathDB" id="FungiDB:PADG_12062"/>
<feature type="transmembrane region" description="Helical" evidence="1">
    <location>
        <begin position="78"/>
        <end position="96"/>
    </location>
</feature>
<accession>A0A0A0HUT7</accession>
<dbReference type="HOGENOM" id="CLU_1949472_0_0_1"/>
<keyword evidence="3" id="KW-1185">Reference proteome</keyword>
<evidence type="ECO:0000256" key="1">
    <source>
        <dbReference type="SAM" id="Phobius"/>
    </source>
</evidence>